<keyword evidence="4" id="KW-1185">Reference proteome</keyword>
<feature type="region of interest" description="Disordered" evidence="1">
    <location>
        <begin position="197"/>
        <end position="230"/>
    </location>
</feature>
<proteinExistence type="predicted"/>
<reference evidence="3" key="1">
    <citation type="journal article" date="2019" name="Environ. Microbiol.">
        <title>Fungal ecological strategies reflected in gene transcription - a case study of two litter decomposers.</title>
        <authorList>
            <person name="Barbi F."/>
            <person name="Kohler A."/>
            <person name="Barry K."/>
            <person name="Baskaran P."/>
            <person name="Daum C."/>
            <person name="Fauchery L."/>
            <person name="Ihrmark K."/>
            <person name="Kuo A."/>
            <person name="LaButti K."/>
            <person name="Lipzen A."/>
            <person name="Morin E."/>
            <person name="Grigoriev I.V."/>
            <person name="Henrissat B."/>
            <person name="Lindahl B."/>
            <person name="Martin F."/>
        </authorList>
    </citation>
    <scope>NUCLEOTIDE SEQUENCE</scope>
    <source>
        <strain evidence="3">JB14</strain>
    </source>
</reference>
<keyword evidence="2" id="KW-0812">Transmembrane</keyword>
<name>A0A6A4I160_9AGAR</name>
<feature type="region of interest" description="Disordered" evidence="1">
    <location>
        <begin position="99"/>
        <end position="125"/>
    </location>
</feature>
<evidence type="ECO:0000256" key="2">
    <source>
        <dbReference type="SAM" id="Phobius"/>
    </source>
</evidence>
<gene>
    <name evidence="3" type="ORF">BT96DRAFT_535616</name>
</gene>
<feature type="transmembrane region" description="Helical" evidence="2">
    <location>
        <begin position="12"/>
        <end position="38"/>
    </location>
</feature>
<keyword evidence="2" id="KW-0472">Membrane</keyword>
<organism evidence="3 4">
    <name type="scientific">Gymnopus androsaceus JB14</name>
    <dbReference type="NCBI Taxonomy" id="1447944"/>
    <lineage>
        <taxon>Eukaryota</taxon>
        <taxon>Fungi</taxon>
        <taxon>Dikarya</taxon>
        <taxon>Basidiomycota</taxon>
        <taxon>Agaricomycotina</taxon>
        <taxon>Agaricomycetes</taxon>
        <taxon>Agaricomycetidae</taxon>
        <taxon>Agaricales</taxon>
        <taxon>Marasmiineae</taxon>
        <taxon>Omphalotaceae</taxon>
        <taxon>Gymnopus</taxon>
    </lineage>
</organism>
<evidence type="ECO:0000313" key="4">
    <source>
        <dbReference type="Proteomes" id="UP000799118"/>
    </source>
</evidence>
<keyword evidence="2" id="KW-1133">Transmembrane helix</keyword>
<accession>A0A6A4I160</accession>
<protein>
    <submittedName>
        <fullName evidence="3">Uncharacterized protein</fullName>
    </submittedName>
</protein>
<dbReference type="AlphaFoldDB" id="A0A6A4I160"/>
<feature type="compositionally biased region" description="Low complexity" evidence="1">
    <location>
        <begin position="101"/>
        <end position="112"/>
    </location>
</feature>
<sequence length="314" mass="34432">MSSIARFFQQPRFFTLVLALSGGLSVIESLALFAVFWWKRSNEVGRSSAHQIGLVKRESRIIGPIDGLDHSRSSTALLSTPALHHPETDVERLEGLEEMDSNNYPNSSSVSNDDYHPRNSDLSLPPERDVVEEISQSNVVNDAAAYHSSYVTEPANPSLASSLDPRPSLILAEERPDSLVLRGSFLSEGISDLADDEILSPPPIRQGLEDDHRSASAVEVSEPSTSQNEQEWTGTVRMRHDTLESNATYATLPSYRSMASAGALLEYAPAQLPPLSTLRPLPSAPLPRSDIGILRQISASTTRSYETVPSYRSY</sequence>
<evidence type="ECO:0000313" key="3">
    <source>
        <dbReference type="EMBL" id="KAE9402654.1"/>
    </source>
</evidence>
<evidence type="ECO:0000256" key="1">
    <source>
        <dbReference type="SAM" id="MobiDB-lite"/>
    </source>
</evidence>
<dbReference type="Proteomes" id="UP000799118">
    <property type="component" value="Unassembled WGS sequence"/>
</dbReference>
<dbReference type="EMBL" id="ML769432">
    <property type="protein sequence ID" value="KAE9402654.1"/>
    <property type="molecule type" value="Genomic_DNA"/>
</dbReference>